<dbReference type="AlphaFoldDB" id="A0A8X6STM6"/>
<evidence type="ECO:0000313" key="2">
    <source>
        <dbReference type="Proteomes" id="UP000887159"/>
    </source>
</evidence>
<gene>
    <name evidence="1" type="primary">NCL1_57192</name>
    <name evidence="1" type="ORF">TNCV_4284111</name>
</gene>
<comment type="caution">
    <text evidence="1">The sequence shown here is derived from an EMBL/GenBank/DDBJ whole genome shotgun (WGS) entry which is preliminary data.</text>
</comment>
<keyword evidence="2" id="KW-1185">Reference proteome</keyword>
<protein>
    <submittedName>
        <fullName evidence="1">Uncharacterized protein</fullName>
    </submittedName>
</protein>
<organism evidence="1 2">
    <name type="scientific">Trichonephila clavipes</name>
    <name type="common">Golden silk orbweaver</name>
    <name type="synonym">Nephila clavipes</name>
    <dbReference type="NCBI Taxonomy" id="2585209"/>
    <lineage>
        <taxon>Eukaryota</taxon>
        <taxon>Metazoa</taxon>
        <taxon>Ecdysozoa</taxon>
        <taxon>Arthropoda</taxon>
        <taxon>Chelicerata</taxon>
        <taxon>Arachnida</taxon>
        <taxon>Araneae</taxon>
        <taxon>Araneomorphae</taxon>
        <taxon>Entelegynae</taxon>
        <taxon>Araneoidea</taxon>
        <taxon>Nephilidae</taxon>
        <taxon>Trichonephila</taxon>
    </lineage>
</organism>
<proteinExistence type="predicted"/>
<dbReference type="EMBL" id="BMAU01021316">
    <property type="protein sequence ID" value="GFY12753.1"/>
    <property type="molecule type" value="Genomic_DNA"/>
</dbReference>
<name>A0A8X6STM6_TRICX</name>
<reference evidence="1" key="1">
    <citation type="submission" date="2020-08" db="EMBL/GenBank/DDBJ databases">
        <title>Multicomponent nature underlies the extraordinary mechanical properties of spider dragline silk.</title>
        <authorList>
            <person name="Kono N."/>
            <person name="Nakamura H."/>
            <person name="Mori M."/>
            <person name="Yoshida Y."/>
            <person name="Ohtoshi R."/>
            <person name="Malay A.D."/>
            <person name="Moran D.A.P."/>
            <person name="Tomita M."/>
            <person name="Numata K."/>
            <person name="Arakawa K."/>
        </authorList>
    </citation>
    <scope>NUCLEOTIDE SEQUENCE</scope>
</reference>
<sequence length="116" mass="13621">MSINVQKNTCFTDVLEEKREEFVDDALIYAKSLYEELEISFDSPRRIRRKHIFGNGDKDTPLSYDNDLRSEVIVSMDELNWDQAPHDINKEEFQLERVRLQAFVAATDPGCKKRTH</sequence>
<dbReference type="Proteomes" id="UP000887159">
    <property type="component" value="Unassembled WGS sequence"/>
</dbReference>
<evidence type="ECO:0000313" key="1">
    <source>
        <dbReference type="EMBL" id="GFY12753.1"/>
    </source>
</evidence>
<accession>A0A8X6STM6</accession>